<dbReference type="Proteomes" id="UP000756387">
    <property type="component" value="Unassembled WGS sequence"/>
</dbReference>
<dbReference type="CDD" id="cd08506">
    <property type="entry name" value="PBP2_clavulanate_OppA2"/>
    <property type="match status" value="1"/>
</dbReference>
<dbReference type="InterPro" id="IPR000914">
    <property type="entry name" value="SBP_5_dom"/>
</dbReference>
<evidence type="ECO:0000259" key="1">
    <source>
        <dbReference type="Pfam" id="PF00496"/>
    </source>
</evidence>
<sequence>MVGTWRRAGALVVSTVLGATLAGCGSDDSGADAGTLTVLHHQPYESADPQRIYVGAQLAHFRRLVYRSLVAFPMSEDEVEASTPVPDLATDTGTSRRGGREWSFTLKDGVTWEDGSELTCEDVRYGTSRSFATDVITGGPTYMVNRLDVPRDRSGRPVYRGPYSGVGQRHFDRAVTCEDDTITFRFAEPWVDFPLAVAATMMVDPYRESEDQGARSQWRVFSNGPYRVEGGEWSRTEGATLVRNEEYDSATDSPEELRRALPDRIEMVVEASETAGELFNERLIEDAPADRRSITIARVGPAQLPRLTGDVARRYVRSPSPFTGFLVPNTERLDDVAVRRALALATDTEGWVTALGGERVAEPSENLVNPSIPGWTELDAFSGSNSGDPETARDMLRRAGVRTPVPLKVAYLGGPTTDKAMAALKAGWDAAGFETTLDPLGATYYDVISRRDDEYDLTWAGWAADWPTMAAVLPPLFDSRPNFSPGSCGQNFGCYQSEEFETLVDRALAATDVEEQTRILQEANEVLARDVAYIPLEVSTTSWVHGSEVTGFTVTAASNHFPEIGLIGVED</sequence>
<reference evidence="2 3" key="1">
    <citation type="submission" date="2020-10" db="EMBL/GenBank/DDBJ databases">
        <title>Nocardioides sp. isolated from sludge.</title>
        <authorList>
            <person name="Zhang X."/>
        </authorList>
    </citation>
    <scope>NUCLEOTIDE SEQUENCE [LARGE SCALE GENOMIC DNA]</scope>
    <source>
        <strain evidence="2 3">Y6</strain>
    </source>
</reference>
<organism evidence="2 3">
    <name type="scientific">Nocardioides malaquae</name>
    <dbReference type="NCBI Taxonomy" id="2773426"/>
    <lineage>
        <taxon>Bacteria</taxon>
        <taxon>Bacillati</taxon>
        <taxon>Actinomycetota</taxon>
        <taxon>Actinomycetes</taxon>
        <taxon>Propionibacteriales</taxon>
        <taxon>Nocardioidaceae</taxon>
        <taxon>Nocardioides</taxon>
    </lineage>
</organism>
<protein>
    <submittedName>
        <fullName evidence="2">ABC transporter substrate-binding protein</fullName>
    </submittedName>
</protein>
<comment type="caution">
    <text evidence="2">The sequence shown here is derived from an EMBL/GenBank/DDBJ whole genome shotgun (WGS) entry which is preliminary data.</text>
</comment>
<dbReference type="EMBL" id="JADCSA010000005">
    <property type="protein sequence ID" value="MBE7324326.1"/>
    <property type="molecule type" value="Genomic_DNA"/>
</dbReference>
<evidence type="ECO:0000313" key="3">
    <source>
        <dbReference type="Proteomes" id="UP000756387"/>
    </source>
</evidence>
<dbReference type="SUPFAM" id="SSF53850">
    <property type="entry name" value="Periplasmic binding protein-like II"/>
    <property type="match status" value="1"/>
</dbReference>
<dbReference type="Gene3D" id="3.10.105.10">
    <property type="entry name" value="Dipeptide-binding Protein, Domain 3"/>
    <property type="match status" value="1"/>
</dbReference>
<dbReference type="Gene3D" id="3.40.190.10">
    <property type="entry name" value="Periplasmic binding protein-like II"/>
    <property type="match status" value="1"/>
</dbReference>
<proteinExistence type="predicted"/>
<dbReference type="Pfam" id="PF00496">
    <property type="entry name" value="SBP_bac_5"/>
    <property type="match status" value="1"/>
</dbReference>
<dbReference type="RefSeq" id="WP_193637659.1">
    <property type="nucleotide sequence ID" value="NZ_JADCSA010000005.1"/>
</dbReference>
<gene>
    <name evidence="2" type="ORF">IEQ44_06645</name>
</gene>
<dbReference type="InterPro" id="IPR039424">
    <property type="entry name" value="SBP_5"/>
</dbReference>
<dbReference type="PANTHER" id="PTHR30290:SF83">
    <property type="entry name" value="ABC TRANSPORTER SUBSTRATE-BINDING PROTEIN"/>
    <property type="match status" value="1"/>
</dbReference>
<dbReference type="InterPro" id="IPR030678">
    <property type="entry name" value="Peptide/Ni-bd"/>
</dbReference>
<evidence type="ECO:0000313" key="2">
    <source>
        <dbReference type="EMBL" id="MBE7324326.1"/>
    </source>
</evidence>
<accession>A0ABR9RRY6</accession>
<feature type="domain" description="Solute-binding protein family 5" evidence="1">
    <location>
        <begin position="83"/>
        <end position="482"/>
    </location>
</feature>
<dbReference type="PIRSF" id="PIRSF002741">
    <property type="entry name" value="MppA"/>
    <property type="match status" value="1"/>
</dbReference>
<dbReference type="PROSITE" id="PS51257">
    <property type="entry name" value="PROKAR_LIPOPROTEIN"/>
    <property type="match status" value="1"/>
</dbReference>
<name>A0ABR9RRY6_9ACTN</name>
<keyword evidence="3" id="KW-1185">Reference proteome</keyword>
<dbReference type="PANTHER" id="PTHR30290">
    <property type="entry name" value="PERIPLASMIC BINDING COMPONENT OF ABC TRANSPORTER"/>
    <property type="match status" value="1"/>
</dbReference>